<dbReference type="AlphaFoldDB" id="A0AAW3IUJ1"/>
<sequence>MSLVLKELLKKQKSYACIRTSIGELCVFGINVKDQTELYKNIDISLGECLPTDFIRHLCIYVCFPKDNLIEEKYKPDNPILTLEDVEKLTEEELDEIAGIYIDNNEYLFKKLEFKKKRNDKGEIVNYGDYSEIEHPRNEEETNISYLYRLSVLEIEKSEKQMEDMFKSVSGIDSFSSTLTDSIKNTLTMGDSLSKAMASIRPIHIPELRPIEREPFHMDFAQIEKDKEERRLQPFNELSTRLDLLVESSVQASEFMIEANKIQTRIASEIKASGDLTDKHSRKNISLSWVVITLTIVGLIFTTYAFISGNRFNEYQQESMENTAREIVNTLSDIKLNLSNENDIRQKTLDSISSQIIEIDSEKKLYEQLLSQNKSLIESLERANSEQEAQIIELQERITALEERGKALK</sequence>
<evidence type="ECO:0000256" key="1">
    <source>
        <dbReference type="SAM" id="Coils"/>
    </source>
</evidence>
<keyword evidence="2" id="KW-0812">Transmembrane</keyword>
<feature type="coiled-coil region" evidence="1">
    <location>
        <begin position="366"/>
        <end position="404"/>
    </location>
</feature>
<accession>A0AAW3IUJ1</accession>
<dbReference type="RefSeq" id="WP_021450161.1">
    <property type="nucleotide sequence ID" value="NZ_CP011884.1"/>
</dbReference>
<dbReference type="EMBL" id="LIRS01000089">
    <property type="protein sequence ID" value="KOY28707.1"/>
    <property type="molecule type" value="Genomic_DNA"/>
</dbReference>
<keyword evidence="2" id="KW-0472">Membrane</keyword>
<feature type="transmembrane region" description="Helical" evidence="2">
    <location>
        <begin position="287"/>
        <end position="307"/>
    </location>
</feature>
<comment type="caution">
    <text evidence="3">The sequence shown here is derived from an EMBL/GenBank/DDBJ whole genome shotgun (WGS) entry which is preliminary data.</text>
</comment>
<keyword evidence="2" id="KW-1133">Transmembrane helix</keyword>
<dbReference type="Proteomes" id="UP000037697">
    <property type="component" value="Unassembled WGS sequence"/>
</dbReference>
<evidence type="ECO:0000313" key="4">
    <source>
        <dbReference type="Proteomes" id="UP000037697"/>
    </source>
</evidence>
<evidence type="ECO:0000256" key="2">
    <source>
        <dbReference type="SAM" id="Phobius"/>
    </source>
</evidence>
<protein>
    <submittedName>
        <fullName evidence="3">Uncharacterized protein</fullName>
    </submittedName>
</protein>
<organism evidence="3 4">
    <name type="scientific">Vibrio parahaemolyticus</name>
    <dbReference type="NCBI Taxonomy" id="670"/>
    <lineage>
        <taxon>Bacteria</taxon>
        <taxon>Pseudomonadati</taxon>
        <taxon>Pseudomonadota</taxon>
        <taxon>Gammaproteobacteria</taxon>
        <taxon>Vibrionales</taxon>
        <taxon>Vibrionaceae</taxon>
        <taxon>Vibrio</taxon>
    </lineage>
</organism>
<name>A0AAW3IUJ1_VIBPH</name>
<evidence type="ECO:0000313" key="3">
    <source>
        <dbReference type="EMBL" id="KOY28707.1"/>
    </source>
</evidence>
<proteinExistence type="predicted"/>
<gene>
    <name evidence="3" type="ORF">ACX05_17445</name>
</gene>
<reference evidence="3 4" key="1">
    <citation type="submission" date="2015-07" db="EMBL/GenBank/DDBJ databases">
        <title>Foodborne Vibrio parahaemolyticus Isolates.</title>
        <authorList>
            <person name="Ronholm J."/>
            <person name="Petronella N."/>
            <person name="Kenwell R."/>
            <person name="Banerjee S."/>
        </authorList>
    </citation>
    <scope>NUCLEOTIDE SEQUENCE [LARGE SCALE GENOMIC DNA]</scope>
    <source>
        <strain evidence="3 4">HS-06-05</strain>
    </source>
</reference>
<keyword evidence="1" id="KW-0175">Coiled coil</keyword>